<dbReference type="AlphaFoldDB" id="A0AA36IZD7"/>
<reference evidence="2" key="1">
    <citation type="submission" date="2023-08" db="EMBL/GenBank/DDBJ databases">
        <authorList>
            <person name="Chen Y."/>
            <person name="Shah S."/>
            <person name="Dougan E. K."/>
            <person name="Thang M."/>
            <person name="Chan C."/>
        </authorList>
    </citation>
    <scope>NUCLEOTIDE SEQUENCE</scope>
</reference>
<dbReference type="EMBL" id="CAUJNA010003230">
    <property type="protein sequence ID" value="CAJ1396416.1"/>
    <property type="molecule type" value="Genomic_DNA"/>
</dbReference>
<dbReference type="Proteomes" id="UP001178507">
    <property type="component" value="Unassembled WGS sequence"/>
</dbReference>
<evidence type="ECO:0000313" key="2">
    <source>
        <dbReference type="EMBL" id="CAJ1396416.1"/>
    </source>
</evidence>
<sequence length="256" mass="27791">MWPLLLPETLDGLQAQEASALRAAARGARGWVWRNVTLRAAAAPPERLGGSQLRRLALPAEALSAAAGLLVNLQELRVQHLVVPSQAGRLKLAQLRSLRVLELPDLICTGPAASFADSLAGSRLERLLLPRAMLLECCARELVAQAVSAQCDAWQAIAGRIAAMASLREVDITSAWRPIAPERLRPFRSPGSAASAGSGEGAESGSAQDLVPCEEDLLQLFESWCAQMRRINASFGKSVRVIHEDWDEERRPNIRR</sequence>
<feature type="compositionally biased region" description="Low complexity" evidence="1">
    <location>
        <begin position="191"/>
        <end position="207"/>
    </location>
</feature>
<keyword evidence="3" id="KW-1185">Reference proteome</keyword>
<organism evidence="2 3">
    <name type="scientific">Effrenium voratum</name>
    <dbReference type="NCBI Taxonomy" id="2562239"/>
    <lineage>
        <taxon>Eukaryota</taxon>
        <taxon>Sar</taxon>
        <taxon>Alveolata</taxon>
        <taxon>Dinophyceae</taxon>
        <taxon>Suessiales</taxon>
        <taxon>Symbiodiniaceae</taxon>
        <taxon>Effrenium</taxon>
    </lineage>
</organism>
<feature type="region of interest" description="Disordered" evidence="1">
    <location>
        <begin position="186"/>
        <end position="207"/>
    </location>
</feature>
<evidence type="ECO:0000313" key="3">
    <source>
        <dbReference type="Proteomes" id="UP001178507"/>
    </source>
</evidence>
<proteinExistence type="predicted"/>
<comment type="caution">
    <text evidence="2">The sequence shown here is derived from an EMBL/GenBank/DDBJ whole genome shotgun (WGS) entry which is preliminary data.</text>
</comment>
<gene>
    <name evidence="2" type="ORF">EVOR1521_LOCUS20658</name>
</gene>
<accession>A0AA36IZD7</accession>
<protein>
    <submittedName>
        <fullName evidence="2">Uncharacterized protein</fullName>
    </submittedName>
</protein>
<evidence type="ECO:0000256" key="1">
    <source>
        <dbReference type="SAM" id="MobiDB-lite"/>
    </source>
</evidence>
<name>A0AA36IZD7_9DINO</name>